<dbReference type="RefSeq" id="WP_245703065.1">
    <property type="nucleotide sequence ID" value="NZ_FMYF01000004.1"/>
</dbReference>
<dbReference type="PANTHER" id="PTHR42763:SF2">
    <property type="entry name" value="ADP-GLUCOSE PHOSPHORYLASE"/>
    <property type="match status" value="1"/>
</dbReference>
<keyword evidence="2" id="KW-0548">Nucleotidyltransferase</keyword>
<dbReference type="InterPro" id="IPR053177">
    <property type="entry name" value="ADP-glucose_phosphorylase"/>
</dbReference>
<dbReference type="InterPro" id="IPR036265">
    <property type="entry name" value="HIT-like_sf"/>
</dbReference>
<accession>A0A1G6GP89</accession>
<protein>
    <submittedName>
        <fullName evidence="2">Galactose-1-phosphate uridylyltransferase</fullName>
    </submittedName>
</protein>
<dbReference type="EMBL" id="FMYF01000004">
    <property type="protein sequence ID" value="SDB83749.1"/>
    <property type="molecule type" value="Genomic_DNA"/>
</dbReference>
<dbReference type="GO" id="GO:0016779">
    <property type="term" value="F:nucleotidyltransferase activity"/>
    <property type="evidence" value="ECO:0007669"/>
    <property type="project" value="UniProtKB-KW"/>
</dbReference>
<dbReference type="InterPro" id="IPR032576">
    <property type="entry name" value="DUF4921"/>
</dbReference>
<evidence type="ECO:0000313" key="3">
    <source>
        <dbReference type="Proteomes" id="UP000199086"/>
    </source>
</evidence>
<keyword evidence="3" id="KW-1185">Reference proteome</keyword>
<feature type="domain" description="DUF4921" evidence="1">
    <location>
        <begin position="15"/>
        <end position="439"/>
    </location>
</feature>
<dbReference type="PANTHER" id="PTHR42763">
    <property type="entry name" value="ADP-GLUCOSE PHOSPHORYLASE"/>
    <property type="match status" value="1"/>
</dbReference>
<dbReference type="SUPFAM" id="SSF54197">
    <property type="entry name" value="HIT-like"/>
    <property type="match status" value="1"/>
</dbReference>
<name>A0A1G6GP89_9ACTN</name>
<keyword evidence="2" id="KW-0808">Transferase</keyword>
<evidence type="ECO:0000259" key="1">
    <source>
        <dbReference type="Pfam" id="PF16268"/>
    </source>
</evidence>
<reference evidence="2 3" key="1">
    <citation type="submission" date="2016-06" db="EMBL/GenBank/DDBJ databases">
        <authorList>
            <person name="Olsen C.W."/>
            <person name="Carey S."/>
            <person name="Hinshaw L."/>
            <person name="Karasin A.I."/>
        </authorList>
    </citation>
    <scope>NUCLEOTIDE SEQUENCE [LARGE SCALE GENOMIC DNA]</scope>
    <source>
        <strain evidence="2 3">LZ-22</strain>
    </source>
</reference>
<dbReference type="AlphaFoldDB" id="A0A1G6GP89"/>
<dbReference type="Gene3D" id="3.30.428.10">
    <property type="entry name" value="HIT-like"/>
    <property type="match status" value="2"/>
</dbReference>
<dbReference type="STRING" id="1577474.GA0111570_104186"/>
<sequence length="446" mass="51043">MSSSFISAAQLMQEMADGTIKQVNPFTGTEVWTVPGRAHRPLGIHHPDPQPLRNEDHGRWCSFCESRYLETPPEKSRLVREGDTWQRHDGVPADRLHDSVAEFRRIPNLFEIVSYDYWDKNYGYRMPAELQRRMDDYLATTIGRDHVFRIIQARMKAAGLDASDWASLTEDERREHAAGFFGGGHDVIVARRHFADGAFDDTGLASSGTLTPEEHYQYTQFTIRGMQDLYRNNRYVRYVATFQNWLKPAGASFDHLHKQLVAIDERGMSNELEIERLRANPNLFNDAAVNYAGYHNLVIAENDEAVAFAGFGHRYPTLEVYSKSSAATPWEASDAEVRSMSDLLHACHSATGADVPSNEEWYHRPVDSLEPAPWRIMLKWRVSNLAGFEGGTKIYLNTLSPTTVRDRVVPKLYELRDQGKIAPMRIATEARCEPNSLRYIDQLRWY</sequence>
<dbReference type="Pfam" id="PF16268">
    <property type="entry name" value="DUF4921"/>
    <property type="match status" value="1"/>
</dbReference>
<organism evidence="2 3">
    <name type="scientific">Raineyella antarctica</name>
    <dbReference type="NCBI Taxonomy" id="1577474"/>
    <lineage>
        <taxon>Bacteria</taxon>
        <taxon>Bacillati</taxon>
        <taxon>Actinomycetota</taxon>
        <taxon>Actinomycetes</taxon>
        <taxon>Propionibacteriales</taxon>
        <taxon>Propionibacteriaceae</taxon>
        <taxon>Raineyella</taxon>
    </lineage>
</organism>
<evidence type="ECO:0000313" key="2">
    <source>
        <dbReference type="EMBL" id="SDB83749.1"/>
    </source>
</evidence>
<proteinExistence type="predicted"/>
<dbReference type="Proteomes" id="UP000199086">
    <property type="component" value="Unassembled WGS sequence"/>
</dbReference>
<gene>
    <name evidence="2" type="ORF">GA0111570_104186</name>
</gene>